<proteinExistence type="predicted"/>
<dbReference type="AlphaFoldDB" id="A0A1B7NFD8"/>
<dbReference type="Proteomes" id="UP000092154">
    <property type="component" value="Unassembled WGS sequence"/>
</dbReference>
<gene>
    <name evidence="1" type="ORF">K503DRAFT_126548</name>
</gene>
<evidence type="ECO:0000313" key="2">
    <source>
        <dbReference type="Proteomes" id="UP000092154"/>
    </source>
</evidence>
<dbReference type="InParanoid" id="A0A1B7NFD8"/>
<keyword evidence="2" id="KW-1185">Reference proteome</keyword>
<accession>A0A1B7NFD8</accession>
<dbReference type="EMBL" id="KV448136">
    <property type="protein sequence ID" value="OAX43582.1"/>
    <property type="molecule type" value="Genomic_DNA"/>
</dbReference>
<organism evidence="1 2">
    <name type="scientific">Rhizopogon vinicolor AM-OR11-026</name>
    <dbReference type="NCBI Taxonomy" id="1314800"/>
    <lineage>
        <taxon>Eukaryota</taxon>
        <taxon>Fungi</taxon>
        <taxon>Dikarya</taxon>
        <taxon>Basidiomycota</taxon>
        <taxon>Agaricomycotina</taxon>
        <taxon>Agaricomycetes</taxon>
        <taxon>Agaricomycetidae</taxon>
        <taxon>Boletales</taxon>
        <taxon>Suillineae</taxon>
        <taxon>Rhizopogonaceae</taxon>
        <taxon>Rhizopogon</taxon>
    </lineage>
</organism>
<name>A0A1B7NFD8_9AGAM</name>
<evidence type="ECO:0000313" key="1">
    <source>
        <dbReference type="EMBL" id="OAX43582.1"/>
    </source>
</evidence>
<sequence length="139" mass="16070">MFSGGCMNGQSSACCLFLTRALCSRQTMKKSNCSPWKVGSQYSTPMHSIRRLWLVGRKYVSSISGCGPSRLLTAVSSATTQTRRIMTRKKRKKTQRHFIYPLLNRCRVTPCHFIQWMMRETSFWHVTVQRRGSQVRLSD</sequence>
<protein>
    <submittedName>
        <fullName evidence="1">Uncharacterized protein</fullName>
    </submittedName>
</protein>
<reference evidence="1 2" key="1">
    <citation type="submission" date="2016-06" db="EMBL/GenBank/DDBJ databases">
        <title>Comparative genomics of the ectomycorrhizal sister species Rhizopogon vinicolor and Rhizopogon vesiculosus (Basidiomycota: Boletales) reveals a divergence of the mating type B locus.</title>
        <authorList>
            <consortium name="DOE Joint Genome Institute"/>
            <person name="Mujic A.B."/>
            <person name="Kuo A."/>
            <person name="Tritt A."/>
            <person name="Lipzen A."/>
            <person name="Chen C."/>
            <person name="Johnson J."/>
            <person name="Sharma A."/>
            <person name="Barry K."/>
            <person name="Grigoriev I.V."/>
            <person name="Spatafora J.W."/>
        </authorList>
    </citation>
    <scope>NUCLEOTIDE SEQUENCE [LARGE SCALE GENOMIC DNA]</scope>
    <source>
        <strain evidence="1 2">AM-OR11-026</strain>
    </source>
</reference>